<evidence type="ECO:0000256" key="4">
    <source>
        <dbReference type="SAM" id="SignalP"/>
    </source>
</evidence>
<evidence type="ECO:0000313" key="7">
    <source>
        <dbReference type="Proteomes" id="UP000239494"/>
    </source>
</evidence>
<accession>A0A2T0TGF9</accession>
<dbReference type="Proteomes" id="UP000239494">
    <property type="component" value="Unassembled WGS sequence"/>
</dbReference>
<organism evidence="6 7">
    <name type="scientific">Umezawaea tangerina</name>
    <dbReference type="NCBI Taxonomy" id="84725"/>
    <lineage>
        <taxon>Bacteria</taxon>
        <taxon>Bacillati</taxon>
        <taxon>Actinomycetota</taxon>
        <taxon>Actinomycetes</taxon>
        <taxon>Pseudonocardiales</taxon>
        <taxon>Pseudonocardiaceae</taxon>
        <taxon>Umezawaea</taxon>
    </lineage>
</organism>
<dbReference type="RefSeq" id="WP_106186364.1">
    <property type="nucleotide sequence ID" value="NZ_PVTF01000002.1"/>
</dbReference>
<dbReference type="OrthoDB" id="8892982at2"/>
<dbReference type="InterPro" id="IPR015168">
    <property type="entry name" value="SsuA/THI5"/>
</dbReference>
<dbReference type="AlphaFoldDB" id="A0A2T0TGF9"/>
<evidence type="ECO:0000256" key="1">
    <source>
        <dbReference type="ARBA" id="ARBA00004418"/>
    </source>
</evidence>
<feature type="signal peptide" evidence="4">
    <location>
        <begin position="1"/>
        <end position="34"/>
    </location>
</feature>
<dbReference type="GO" id="GO:0042597">
    <property type="term" value="C:periplasmic space"/>
    <property type="evidence" value="ECO:0007669"/>
    <property type="project" value="UniProtKB-SubCell"/>
</dbReference>
<comment type="subcellular location">
    <subcellularLocation>
        <location evidence="1">Periplasm</location>
    </subcellularLocation>
</comment>
<evidence type="ECO:0000259" key="5">
    <source>
        <dbReference type="SMART" id="SM00062"/>
    </source>
</evidence>
<dbReference type="Gene3D" id="3.40.190.10">
    <property type="entry name" value="Periplasmic binding protein-like II"/>
    <property type="match status" value="2"/>
</dbReference>
<dbReference type="SUPFAM" id="SSF53850">
    <property type="entry name" value="Periplasmic binding protein-like II"/>
    <property type="match status" value="1"/>
</dbReference>
<evidence type="ECO:0000256" key="2">
    <source>
        <dbReference type="ARBA" id="ARBA00010742"/>
    </source>
</evidence>
<evidence type="ECO:0000256" key="3">
    <source>
        <dbReference type="ARBA" id="ARBA00022729"/>
    </source>
</evidence>
<comment type="similarity">
    <text evidence="2">Belongs to the bacterial solute-binding protein SsuA/TauA family.</text>
</comment>
<dbReference type="SMART" id="SM00062">
    <property type="entry name" value="PBPb"/>
    <property type="match status" value="1"/>
</dbReference>
<proteinExistence type="inferred from homology"/>
<sequence length="329" mass="33879">MFPPVPPVRPARRRGLAALLVASAVLVTSACGSAAPGGESASGTTAVKVGVIPIVDVAPVHLGIKQGFFAAEGLDVSLETAQGGAAIVPGVVSGQYQFGFSNTTSLLLASSQGLPLKVVTSGVASTGEQGKDFGGVVVKADSPIKSAADLAGKRVAVNTLKNINTTTVNQVVRDAGGDPSTIRYVELAFPDIVAAVARGDVDAGQVVEPFLTIAAGQADRQVVSNYAATDPGLTVGMYFTSRTYAAQNPKAVASFTAAMNRSMEYATAHPDEARAILPTYTKIDFAVQKDLVLPKWPATIDRGPVQRLADLALRDGLITKQPDLGTLLP</sequence>
<dbReference type="InterPro" id="IPR001638">
    <property type="entry name" value="Solute-binding_3/MltF_N"/>
</dbReference>
<protein>
    <submittedName>
        <fullName evidence="6">NitT/TauT family transport system substrate-binding protein</fullName>
    </submittedName>
</protein>
<dbReference type="EMBL" id="PVTF01000002">
    <property type="protein sequence ID" value="PRY44776.1"/>
    <property type="molecule type" value="Genomic_DNA"/>
</dbReference>
<keyword evidence="3 4" id="KW-0732">Signal</keyword>
<feature type="domain" description="Solute-binding protein family 3/N-terminal" evidence="5">
    <location>
        <begin position="59"/>
        <end position="283"/>
    </location>
</feature>
<feature type="chain" id="PRO_5015623318" evidence="4">
    <location>
        <begin position="35"/>
        <end position="329"/>
    </location>
</feature>
<name>A0A2T0TGF9_9PSEU</name>
<dbReference type="PANTHER" id="PTHR30024:SF47">
    <property type="entry name" value="TAURINE-BINDING PERIPLASMIC PROTEIN"/>
    <property type="match status" value="1"/>
</dbReference>
<dbReference type="Pfam" id="PF09084">
    <property type="entry name" value="NMT1"/>
    <property type="match status" value="1"/>
</dbReference>
<gene>
    <name evidence="6" type="ORF">CLV43_102341</name>
</gene>
<reference evidence="6 7" key="1">
    <citation type="submission" date="2018-03" db="EMBL/GenBank/DDBJ databases">
        <title>Genomic Encyclopedia of Archaeal and Bacterial Type Strains, Phase II (KMG-II): from individual species to whole genera.</title>
        <authorList>
            <person name="Goeker M."/>
        </authorList>
    </citation>
    <scope>NUCLEOTIDE SEQUENCE [LARGE SCALE GENOMIC DNA]</scope>
    <source>
        <strain evidence="6 7">DSM 44720</strain>
    </source>
</reference>
<comment type="caution">
    <text evidence="6">The sequence shown here is derived from an EMBL/GenBank/DDBJ whole genome shotgun (WGS) entry which is preliminary data.</text>
</comment>
<dbReference type="PANTHER" id="PTHR30024">
    <property type="entry name" value="ALIPHATIC SULFONATES-BINDING PROTEIN-RELATED"/>
    <property type="match status" value="1"/>
</dbReference>
<evidence type="ECO:0000313" key="6">
    <source>
        <dbReference type="EMBL" id="PRY44776.1"/>
    </source>
</evidence>
<keyword evidence="7" id="KW-1185">Reference proteome</keyword>